<sequence>MALGLKERIEKKLESLKNDGVTTIVLDGKRGEWKTWTAREISMKRDLIHDSLWVYLNKQYDSSSLLENIAGQLSLISIHEEYDGDEEEENMRLELKQRIAIKLKGLISAASIGKKKFLLILDDVPYEQSVKDIISELKKLLGLNGKSSFKVLITRDDGDKKHTAEEEHGAIQTIHTWLHSINVDQLSTQESKLLLKENIKKVISDSPGFEMLSKVIVEMRKSMPSEIIAIAKAFNYVEHIGSGVWSLESVSEAAADDEGAAINLLHRAWYDTLPSGVRADCFWHSKQFFSNNVCLHYKELITHWIMEGYVGCIDHIEKAYEQGHRVLMELIDRGMLRRQEDNIMEGIFSNIADHHCRGFTGTASLGLVNVFANSKWEGLGRLTHTDGMIKSLCSAKTWGKVSTLVMDGRCLSREVPEKYFQPMQELRILTILNPRFRSLPLSLTSLKNLSILVLRCCDLLEKIARLRELKNLNVLEISGATCLEKIDDDLFTDMPHLRSLNLSGANIKSLPGSLFQKTELRWLILRGCSQLLELPSLKSFENLEVLDLHGATSFKKFQDKTFARLEKLQLIDLSNSQISRLPFLHNLGDLTRLLLAGCGSLKRLPILNTLTQLQILDLSGATSLQEIQKEPLDGLKVLDLSHTQISGLPSSVRNLSDLVLRDCSQLVKLPPIGATKELEQLDLSGSRNLAEIEDKSLQHMRFLRVLNFSKAKVKELPSLSNLVNLRQLLLMDCTVLEKLPAMEGLLRLQALNLSGCVALVDLPHLNALEKLEILDVSGCTALKGIHEKSFENMSCIRTINLSDSKIEFLPSLPKARILCHLILRNCSNLKKLPPLEHLSKLEELDLCGAISLVDFEAGFLEHMLDLRILNLCGIPLTMLPSMSRLTNLRQLALKGCSSLETVQNLEALTLLEILDLSGTAIGSLPPLNTFSNLVQLLLKDCSRIEELQLLGSLSRLEVLDLSGNRMKKFPYEISELTSLKCLYLPDVRSMHDLDVGKIRRIPQEVNWDQCGIFEHADIFCDNDKPSISVSGTEIFQFLDKNPKVWETKFKRFCFFVTKKQGEDGDIICCKDEIVKDVYSSTRHLCFPEEHDRSLEIHGSYSLPHGFESVLKHSNCISLVDNDIISCLCDLGADVVEVMKGCWIERCSKIESILCGDEENVRLGRSLEILWFSNLPKLRSLYNGNAEPKCFKNLKHLFLDCCPMIVNVFPSSQLPENLEILHVQFCDRLQTLVECDTPSKYTLKKLRTVYLLELPKLTSIGIELPGLVDVEVMECPKFTKDPPAMVD</sequence>
<keyword evidence="1" id="KW-0433">Leucine-rich repeat</keyword>
<dbReference type="SUPFAM" id="SSF52058">
    <property type="entry name" value="L domain-like"/>
    <property type="match status" value="2"/>
</dbReference>
<organism evidence="4 5">
    <name type="scientific">Pyrus ussuriensis x Pyrus communis</name>
    <dbReference type="NCBI Taxonomy" id="2448454"/>
    <lineage>
        <taxon>Eukaryota</taxon>
        <taxon>Viridiplantae</taxon>
        <taxon>Streptophyta</taxon>
        <taxon>Embryophyta</taxon>
        <taxon>Tracheophyta</taxon>
        <taxon>Spermatophyta</taxon>
        <taxon>Magnoliopsida</taxon>
        <taxon>eudicotyledons</taxon>
        <taxon>Gunneridae</taxon>
        <taxon>Pentapetalae</taxon>
        <taxon>rosids</taxon>
        <taxon>fabids</taxon>
        <taxon>Rosales</taxon>
        <taxon>Rosaceae</taxon>
        <taxon>Amygdaloideae</taxon>
        <taxon>Maleae</taxon>
        <taxon>Pyrus</taxon>
    </lineage>
</organism>
<gene>
    <name evidence="4" type="ORF">D8674_011257</name>
</gene>
<dbReference type="Pfam" id="PF13855">
    <property type="entry name" value="LRR_8"/>
    <property type="match status" value="1"/>
</dbReference>
<dbReference type="InterPro" id="IPR032675">
    <property type="entry name" value="LRR_dom_sf"/>
</dbReference>
<dbReference type="EMBL" id="SMOL01000553">
    <property type="protein sequence ID" value="KAB2608089.1"/>
    <property type="molecule type" value="Genomic_DNA"/>
</dbReference>
<evidence type="ECO:0000256" key="2">
    <source>
        <dbReference type="ARBA" id="ARBA00022737"/>
    </source>
</evidence>
<dbReference type="InterPro" id="IPR003591">
    <property type="entry name" value="Leu-rich_rpt_typical-subtyp"/>
</dbReference>
<dbReference type="GO" id="GO:0043531">
    <property type="term" value="F:ADP binding"/>
    <property type="evidence" value="ECO:0007669"/>
    <property type="project" value="InterPro"/>
</dbReference>
<protein>
    <submittedName>
        <fullName evidence="4">Disease resistance protein</fullName>
    </submittedName>
</protein>
<dbReference type="PANTHER" id="PTHR47186">
    <property type="entry name" value="LEUCINE-RICH REPEAT-CONTAINING PROTEIN 57"/>
    <property type="match status" value="1"/>
</dbReference>
<evidence type="ECO:0000256" key="1">
    <source>
        <dbReference type="ARBA" id="ARBA00022614"/>
    </source>
</evidence>
<reference evidence="4 5" key="3">
    <citation type="submission" date="2019-11" db="EMBL/GenBank/DDBJ databases">
        <title>A de novo genome assembly of a pear dwarfing rootstock.</title>
        <authorList>
            <person name="Wang F."/>
            <person name="Wang J."/>
            <person name="Li S."/>
            <person name="Zhang Y."/>
            <person name="Fang M."/>
            <person name="Ma L."/>
            <person name="Zhao Y."/>
            <person name="Jiang S."/>
        </authorList>
    </citation>
    <scope>NUCLEOTIDE SEQUENCE [LARGE SCALE GENOMIC DNA]</scope>
    <source>
        <strain evidence="4">S2</strain>
        <tissue evidence="4">Leaf</tissue>
    </source>
</reference>
<keyword evidence="2" id="KW-0677">Repeat</keyword>
<dbReference type="InterPro" id="IPR027417">
    <property type="entry name" value="P-loop_NTPase"/>
</dbReference>
<evidence type="ECO:0000259" key="3">
    <source>
        <dbReference type="Pfam" id="PF23247"/>
    </source>
</evidence>
<accession>A0A5N5FY78</accession>
<dbReference type="Proteomes" id="UP000327157">
    <property type="component" value="Chromosome 14"/>
</dbReference>
<evidence type="ECO:0000313" key="5">
    <source>
        <dbReference type="Proteomes" id="UP000327157"/>
    </source>
</evidence>
<comment type="caution">
    <text evidence="4">The sequence shown here is derived from an EMBL/GenBank/DDBJ whole genome shotgun (WGS) entry which is preliminary data.</text>
</comment>
<dbReference type="PROSITE" id="PS51450">
    <property type="entry name" value="LRR"/>
    <property type="match status" value="2"/>
</dbReference>
<dbReference type="Gene3D" id="3.40.50.300">
    <property type="entry name" value="P-loop containing nucleotide triphosphate hydrolases"/>
    <property type="match status" value="1"/>
</dbReference>
<dbReference type="Pfam" id="PF23247">
    <property type="entry name" value="LRR_RPS2"/>
    <property type="match status" value="1"/>
</dbReference>
<reference evidence="4 5" key="1">
    <citation type="submission" date="2019-09" db="EMBL/GenBank/DDBJ databases">
        <authorList>
            <person name="Ou C."/>
        </authorList>
    </citation>
    <scope>NUCLEOTIDE SEQUENCE [LARGE SCALE GENOMIC DNA]</scope>
    <source>
        <strain evidence="4">S2</strain>
        <tissue evidence="4">Leaf</tissue>
    </source>
</reference>
<dbReference type="PRINTS" id="PR00364">
    <property type="entry name" value="DISEASERSIST"/>
</dbReference>
<dbReference type="InterPro" id="IPR057135">
    <property type="entry name" value="At4g27190-like_LRR"/>
</dbReference>
<dbReference type="PANTHER" id="PTHR47186:SF3">
    <property type="entry name" value="OS09G0267800 PROTEIN"/>
    <property type="match status" value="1"/>
</dbReference>
<dbReference type="SUPFAM" id="SSF52540">
    <property type="entry name" value="P-loop containing nucleoside triphosphate hydrolases"/>
    <property type="match status" value="1"/>
</dbReference>
<dbReference type="InterPro" id="IPR001611">
    <property type="entry name" value="Leu-rich_rpt"/>
</dbReference>
<dbReference type="Gene3D" id="3.80.10.10">
    <property type="entry name" value="Ribonuclease Inhibitor"/>
    <property type="match status" value="5"/>
</dbReference>
<dbReference type="OrthoDB" id="122245at2759"/>
<keyword evidence="5" id="KW-1185">Reference proteome</keyword>
<reference evidence="5" key="2">
    <citation type="submission" date="2019-10" db="EMBL/GenBank/DDBJ databases">
        <title>A de novo genome assembly of a pear dwarfing rootstock.</title>
        <authorList>
            <person name="Wang F."/>
            <person name="Wang J."/>
            <person name="Li S."/>
            <person name="Zhang Y."/>
            <person name="Fang M."/>
            <person name="Ma L."/>
            <person name="Zhao Y."/>
            <person name="Jiang S."/>
        </authorList>
    </citation>
    <scope>NUCLEOTIDE SEQUENCE [LARGE SCALE GENOMIC DNA]</scope>
</reference>
<proteinExistence type="predicted"/>
<evidence type="ECO:0000313" key="4">
    <source>
        <dbReference type="EMBL" id="KAB2608089.1"/>
    </source>
</evidence>
<dbReference type="SUPFAM" id="SSF52047">
    <property type="entry name" value="RNI-like"/>
    <property type="match status" value="1"/>
</dbReference>
<feature type="domain" description="Disease resistance protein At4g27190-like leucine-rich repeats" evidence="3">
    <location>
        <begin position="1171"/>
        <end position="1276"/>
    </location>
</feature>
<name>A0A5N5FY78_9ROSA</name>
<dbReference type="SMART" id="SM00369">
    <property type="entry name" value="LRR_TYP"/>
    <property type="match status" value="6"/>
</dbReference>